<comment type="caution">
    <text evidence="1">The sequence shown here is derived from an EMBL/GenBank/DDBJ whole genome shotgun (WGS) entry which is preliminary data.</text>
</comment>
<dbReference type="EMBL" id="QJKJ01003104">
    <property type="protein sequence ID" value="RDX99938.1"/>
    <property type="molecule type" value="Genomic_DNA"/>
</dbReference>
<dbReference type="AlphaFoldDB" id="A0A371HAV4"/>
<accession>A0A371HAV4</accession>
<reference evidence="1" key="1">
    <citation type="submission" date="2018-05" db="EMBL/GenBank/DDBJ databases">
        <title>Draft genome of Mucuna pruriens seed.</title>
        <authorList>
            <person name="Nnadi N.E."/>
            <person name="Vos R."/>
            <person name="Hasami M.H."/>
            <person name="Devisetty U.K."/>
            <person name="Aguiy J.C."/>
        </authorList>
    </citation>
    <scope>NUCLEOTIDE SEQUENCE [LARGE SCALE GENOMIC DNA]</scope>
    <source>
        <strain evidence="1">JCA_2017</strain>
    </source>
</reference>
<evidence type="ECO:0000313" key="1">
    <source>
        <dbReference type="EMBL" id="RDX99938.1"/>
    </source>
</evidence>
<feature type="non-terminal residue" evidence="1">
    <location>
        <position position="1"/>
    </location>
</feature>
<sequence length="215" mass="24361">MANPNRKDWSRHLKDALWAHRTAYRTPSGIQAMQYDLRPSWQRKEALVARIGGALLRSILKLNAIELKDETTNSTFQVNGHQVKIFHESSAPTIGCMTRSSSNPLHELDLKIKITVRRLRKVRSTLVSSGSSFSSNFYNSNCVTNDSNSFKYSSANNSAEPKQMENNDQTLKELAMLDVYPQLEPALTYELKSNLLHLLPKFHGLAGEDPHKHLK</sequence>
<dbReference type="OrthoDB" id="911638at2759"/>
<keyword evidence="2" id="KW-1185">Reference proteome</keyword>
<proteinExistence type="predicted"/>
<dbReference type="Proteomes" id="UP000257109">
    <property type="component" value="Unassembled WGS sequence"/>
</dbReference>
<evidence type="ECO:0000313" key="2">
    <source>
        <dbReference type="Proteomes" id="UP000257109"/>
    </source>
</evidence>
<organism evidence="1 2">
    <name type="scientific">Mucuna pruriens</name>
    <name type="common">Velvet bean</name>
    <name type="synonym">Dolichos pruriens</name>
    <dbReference type="NCBI Taxonomy" id="157652"/>
    <lineage>
        <taxon>Eukaryota</taxon>
        <taxon>Viridiplantae</taxon>
        <taxon>Streptophyta</taxon>
        <taxon>Embryophyta</taxon>
        <taxon>Tracheophyta</taxon>
        <taxon>Spermatophyta</taxon>
        <taxon>Magnoliopsida</taxon>
        <taxon>eudicotyledons</taxon>
        <taxon>Gunneridae</taxon>
        <taxon>Pentapetalae</taxon>
        <taxon>rosids</taxon>
        <taxon>fabids</taxon>
        <taxon>Fabales</taxon>
        <taxon>Fabaceae</taxon>
        <taxon>Papilionoideae</taxon>
        <taxon>50 kb inversion clade</taxon>
        <taxon>NPAAA clade</taxon>
        <taxon>indigoferoid/millettioid clade</taxon>
        <taxon>Phaseoleae</taxon>
        <taxon>Mucuna</taxon>
    </lineage>
</organism>
<protein>
    <submittedName>
        <fullName evidence="1">Uncharacterized protein</fullName>
    </submittedName>
</protein>
<gene>
    <name evidence="1" type="ORF">CR513_16932</name>
</gene>
<name>A0A371HAV4_MUCPR</name>